<accession>A0A2S0VQV4</accession>
<name>A0A2S0VQV4_9ALTE</name>
<dbReference type="AlphaFoldDB" id="A0A2S0VQV4"/>
<sequence>MLTRFVTKRSPMSTKHAFHAGERKIHQAFGIEQQMQDIGSRVIRDFMPQQHSDFYQQLPFILLGHVDVRGRPWASMLTGQKNGQFIFAPDNKHLDIEASAIAGDELQYLDVGQRVGMLGIELHTKRRNRLVAELQRDSGWQWAFSVIQSFGNCPKYIQLRELSWIPTTERQPIRKQAIKQLDKASKALIRQADTFFVASYFVDEQQLDLASNGADVSHRGGEPGFVEVADSGLLTIPDYAGNHMFSTLGNIESNGKAGLLFVDFENGHLLSMTGKAWVNWQTPQPEQYPAAERLWHFQPSQGYWLYNALPFRFSRS</sequence>
<dbReference type="Gene3D" id="2.30.110.10">
    <property type="entry name" value="Electron Transport, Fmn-binding Protein, Chain A"/>
    <property type="match status" value="1"/>
</dbReference>
<dbReference type="KEGG" id="cate:C2869_09205"/>
<proteinExistence type="predicted"/>
<dbReference type="PANTHER" id="PTHR42815:SF2">
    <property type="entry name" value="FAD-BINDING, PUTATIVE (AFU_ORTHOLOGUE AFUA_6G07600)-RELATED"/>
    <property type="match status" value="1"/>
</dbReference>
<evidence type="ECO:0000313" key="2">
    <source>
        <dbReference type="Proteomes" id="UP000244441"/>
    </source>
</evidence>
<evidence type="ECO:0000313" key="1">
    <source>
        <dbReference type="EMBL" id="AWB66596.1"/>
    </source>
</evidence>
<keyword evidence="2" id="KW-1185">Reference proteome</keyword>
<gene>
    <name evidence="1" type="ORF">C2869_09205</name>
</gene>
<dbReference type="EMBL" id="CP026604">
    <property type="protein sequence ID" value="AWB66596.1"/>
    <property type="molecule type" value="Genomic_DNA"/>
</dbReference>
<dbReference type="PANTHER" id="PTHR42815">
    <property type="entry name" value="FAD-BINDING, PUTATIVE (AFU_ORTHOLOGUE AFUA_6G07600)-RELATED"/>
    <property type="match status" value="1"/>
</dbReference>
<organism evidence="1 2">
    <name type="scientific">Saccharobesus litoralis</name>
    <dbReference type="NCBI Taxonomy" id="2172099"/>
    <lineage>
        <taxon>Bacteria</taxon>
        <taxon>Pseudomonadati</taxon>
        <taxon>Pseudomonadota</taxon>
        <taxon>Gammaproteobacteria</taxon>
        <taxon>Alteromonadales</taxon>
        <taxon>Alteromonadaceae</taxon>
        <taxon>Saccharobesus</taxon>
    </lineage>
</organism>
<reference evidence="1 2" key="1">
    <citation type="submission" date="2018-01" db="EMBL/GenBank/DDBJ databases">
        <title>Genome sequence of a Cantenovulum-like bacteria.</title>
        <authorList>
            <person name="Tan W.R."/>
            <person name="Lau N.-S."/>
            <person name="Go F."/>
            <person name="Amirul A.-A.A."/>
        </authorList>
    </citation>
    <scope>NUCLEOTIDE SEQUENCE [LARGE SCALE GENOMIC DNA]</scope>
    <source>
        <strain evidence="1 2">CCB-QB4</strain>
    </source>
</reference>
<dbReference type="Proteomes" id="UP000244441">
    <property type="component" value="Chromosome"/>
</dbReference>
<dbReference type="InterPro" id="IPR012349">
    <property type="entry name" value="Split_barrel_FMN-bd"/>
</dbReference>
<dbReference type="SUPFAM" id="SSF50475">
    <property type="entry name" value="FMN-binding split barrel"/>
    <property type="match status" value="1"/>
</dbReference>
<protein>
    <submittedName>
        <fullName evidence="1">Flavin-nucleotide-binding protein</fullName>
    </submittedName>
</protein>